<evidence type="ECO:0000256" key="9">
    <source>
        <dbReference type="PIRNR" id="PIRNR000194"/>
    </source>
</evidence>
<accession>A0A375YK15</accession>
<evidence type="ECO:0000256" key="1">
    <source>
        <dbReference type="ARBA" id="ARBA00004903"/>
    </source>
</evidence>
<dbReference type="PROSITE" id="PS51330">
    <property type="entry name" value="DHFR_2"/>
    <property type="match status" value="1"/>
</dbReference>
<dbReference type="EMBL" id="UEGS01000001">
    <property type="protein sequence ID" value="SRX81442.1"/>
    <property type="molecule type" value="Genomic_DNA"/>
</dbReference>
<evidence type="ECO:0000313" key="13">
    <source>
        <dbReference type="Proteomes" id="UP000252008"/>
    </source>
</evidence>
<dbReference type="CDD" id="cd00209">
    <property type="entry name" value="DHFR"/>
    <property type="match status" value="1"/>
</dbReference>
<dbReference type="GO" id="GO:0046452">
    <property type="term" value="P:dihydrofolate metabolic process"/>
    <property type="evidence" value="ECO:0007669"/>
    <property type="project" value="TreeGrafter"/>
</dbReference>
<dbReference type="PANTHER" id="PTHR48069">
    <property type="entry name" value="DIHYDROFOLATE REDUCTASE"/>
    <property type="match status" value="1"/>
</dbReference>
<sequence>MSMSDLNLIWAQSSSGVIGRDNGIPWHVPEDMARFKELTMGHTVIMGRLTWETLPARFRPLPGRRNVVLTRQADYMADGAEVVTSLEDAPLDDAWVIGGSQVYGLALPLATRCEVTEVDVDLRREDDDALAPVLDDAWAGTAGEWRDSSSGLRYRFYTYLRR</sequence>
<dbReference type="UniPathway" id="UPA00077">
    <property type="reaction ID" value="UER00158"/>
</dbReference>
<dbReference type="InterPro" id="IPR012259">
    <property type="entry name" value="DHFR"/>
</dbReference>
<dbReference type="GO" id="GO:0070401">
    <property type="term" value="F:NADP+ binding"/>
    <property type="evidence" value="ECO:0007669"/>
    <property type="project" value="UniProtKB-ARBA"/>
</dbReference>
<evidence type="ECO:0000256" key="7">
    <source>
        <dbReference type="ARBA" id="ARBA00023002"/>
    </source>
</evidence>
<comment type="function">
    <text evidence="8 9">Key enzyme in folate metabolism. Catalyzes an essential reaction for de novo glycine and purine synthesis, and for DNA precursor synthesis.</text>
</comment>
<evidence type="ECO:0000313" key="12">
    <source>
        <dbReference type="EMBL" id="SRX81442.1"/>
    </source>
</evidence>
<evidence type="ECO:0000256" key="8">
    <source>
        <dbReference type="ARBA" id="ARBA00025067"/>
    </source>
</evidence>
<dbReference type="AlphaFoldDB" id="A0A375YK15"/>
<keyword evidence="5 9" id="KW-0554">One-carbon metabolism</keyword>
<dbReference type="PIRSF" id="PIRSF000194">
    <property type="entry name" value="DHFR"/>
    <property type="match status" value="1"/>
</dbReference>
<dbReference type="InterPro" id="IPR024072">
    <property type="entry name" value="DHFR-like_dom_sf"/>
</dbReference>
<dbReference type="SUPFAM" id="SSF53597">
    <property type="entry name" value="Dihydrofolate reductase-like"/>
    <property type="match status" value="1"/>
</dbReference>
<dbReference type="EC" id="1.5.1.3" evidence="3 9"/>
<dbReference type="STRING" id="39692.BST38_28380"/>
<dbReference type="InterPro" id="IPR017925">
    <property type="entry name" value="DHFR_CS"/>
</dbReference>
<dbReference type="GO" id="GO:0006730">
    <property type="term" value="P:one-carbon metabolic process"/>
    <property type="evidence" value="ECO:0007669"/>
    <property type="project" value="UniProtKB-KW"/>
</dbReference>
<evidence type="ECO:0000256" key="4">
    <source>
        <dbReference type="ARBA" id="ARBA00018886"/>
    </source>
</evidence>
<comment type="pathway">
    <text evidence="1 9">Cofactor biosynthesis; tetrahydrofolate biosynthesis; 5,6,7,8-tetrahydrofolate from 7,8-dihydrofolate: step 1/1.</text>
</comment>
<gene>
    <name evidence="12" type="ORF">MPP7335_03194</name>
</gene>
<dbReference type="GO" id="GO:0046655">
    <property type="term" value="P:folic acid metabolic process"/>
    <property type="evidence" value="ECO:0007669"/>
    <property type="project" value="TreeGrafter"/>
</dbReference>
<dbReference type="FunFam" id="3.40.430.10:FF:000001">
    <property type="entry name" value="Dihydrofolate reductase"/>
    <property type="match status" value="1"/>
</dbReference>
<dbReference type="PROSITE" id="PS00075">
    <property type="entry name" value="DHFR_1"/>
    <property type="match status" value="1"/>
</dbReference>
<dbReference type="PRINTS" id="PR00070">
    <property type="entry name" value="DHFR"/>
</dbReference>
<dbReference type="GO" id="GO:0046654">
    <property type="term" value="P:tetrahydrofolate biosynthetic process"/>
    <property type="evidence" value="ECO:0007669"/>
    <property type="project" value="UniProtKB-UniPathway"/>
</dbReference>
<keyword evidence="13" id="KW-1185">Reference proteome</keyword>
<evidence type="ECO:0000256" key="3">
    <source>
        <dbReference type="ARBA" id="ARBA00012856"/>
    </source>
</evidence>
<evidence type="ECO:0000256" key="2">
    <source>
        <dbReference type="ARBA" id="ARBA00009539"/>
    </source>
</evidence>
<dbReference type="InterPro" id="IPR001796">
    <property type="entry name" value="DHFR_dom"/>
</dbReference>
<dbReference type="Proteomes" id="UP000252008">
    <property type="component" value="Unassembled WGS sequence"/>
</dbReference>
<evidence type="ECO:0000256" key="10">
    <source>
        <dbReference type="RuleBase" id="RU004474"/>
    </source>
</evidence>
<evidence type="ECO:0000256" key="5">
    <source>
        <dbReference type="ARBA" id="ARBA00022563"/>
    </source>
</evidence>
<dbReference type="GO" id="GO:0005829">
    <property type="term" value="C:cytosol"/>
    <property type="evidence" value="ECO:0007669"/>
    <property type="project" value="TreeGrafter"/>
</dbReference>
<comment type="catalytic activity">
    <reaction evidence="9">
        <text>(6S)-5,6,7,8-tetrahydrofolate + NADP(+) = 7,8-dihydrofolate + NADPH + H(+)</text>
        <dbReference type="Rhea" id="RHEA:15009"/>
        <dbReference type="ChEBI" id="CHEBI:15378"/>
        <dbReference type="ChEBI" id="CHEBI:57451"/>
        <dbReference type="ChEBI" id="CHEBI:57453"/>
        <dbReference type="ChEBI" id="CHEBI:57783"/>
        <dbReference type="ChEBI" id="CHEBI:58349"/>
        <dbReference type="EC" id="1.5.1.3"/>
    </reaction>
</comment>
<proteinExistence type="inferred from homology"/>
<dbReference type="Gene3D" id="3.40.430.10">
    <property type="entry name" value="Dihydrofolate Reductase, subunit A"/>
    <property type="match status" value="1"/>
</dbReference>
<keyword evidence="6 9" id="KW-0521">NADP</keyword>
<evidence type="ECO:0000256" key="6">
    <source>
        <dbReference type="ARBA" id="ARBA00022857"/>
    </source>
</evidence>
<comment type="similarity">
    <text evidence="2 9 10">Belongs to the dihydrofolate reductase family.</text>
</comment>
<dbReference type="Pfam" id="PF00186">
    <property type="entry name" value="DHFR_1"/>
    <property type="match status" value="1"/>
</dbReference>
<organism evidence="12 13">
    <name type="scientific">Mycolicibacterium parafortuitum</name>
    <name type="common">Mycobacterium parafortuitum</name>
    <dbReference type="NCBI Taxonomy" id="39692"/>
    <lineage>
        <taxon>Bacteria</taxon>
        <taxon>Bacillati</taxon>
        <taxon>Actinomycetota</taxon>
        <taxon>Actinomycetes</taxon>
        <taxon>Mycobacteriales</taxon>
        <taxon>Mycobacteriaceae</taxon>
        <taxon>Mycolicibacterium</taxon>
    </lineage>
</organism>
<name>A0A375YK15_MYCPF</name>
<feature type="domain" description="DHFR" evidence="11">
    <location>
        <begin position="5"/>
        <end position="161"/>
    </location>
</feature>
<dbReference type="PANTHER" id="PTHR48069:SF3">
    <property type="entry name" value="DIHYDROFOLATE REDUCTASE"/>
    <property type="match status" value="1"/>
</dbReference>
<protein>
    <recommendedName>
        <fullName evidence="4 9">Dihydrofolate reductase</fullName>
        <ecNumber evidence="3 9">1.5.1.3</ecNumber>
    </recommendedName>
</protein>
<reference evidence="12 13" key="1">
    <citation type="submission" date="2018-05" db="EMBL/GenBank/DDBJ databases">
        <authorList>
            <consortium name="IHU Genomes"/>
        </authorList>
    </citation>
    <scope>NUCLEOTIDE SEQUENCE [LARGE SCALE GENOMIC DNA]</scope>
    <source>
        <strain evidence="12 13">P7335</strain>
    </source>
</reference>
<dbReference type="GO" id="GO:0004146">
    <property type="term" value="F:dihydrofolate reductase activity"/>
    <property type="evidence" value="ECO:0007669"/>
    <property type="project" value="UniProtKB-EC"/>
</dbReference>
<evidence type="ECO:0000259" key="11">
    <source>
        <dbReference type="PROSITE" id="PS51330"/>
    </source>
</evidence>
<keyword evidence="7 9" id="KW-0560">Oxidoreductase</keyword>